<name>A0A199UDH0_ANACO</name>
<keyword evidence="1" id="KW-0802">TPR repeat</keyword>
<dbReference type="EMBL" id="LSRQ01008428">
    <property type="protein sequence ID" value="OAY62788.1"/>
    <property type="molecule type" value="Genomic_DNA"/>
</dbReference>
<dbReference type="Gene3D" id="2.170.270.10">
    <property type="entry name" value="SET domain"/>
    <property type="match status" value="1"/>
</dbReference>
<dbReference type="InterPro" id="IPR053209">
    <property type="entry name" value="Gramillin-biosynth_MTr"/>
</dbReference>
<sequence>MQIGVEDELHHLRSKATELLLKEDWKGYIDLYTHLISLCGDGGGGGDDGGGGGDGGAAAAAAAAKVHKTLCVALSNRAEARARLRDLSGALEDLDRLLQLDPSHLKTLVSKGKILLDLGRYSRASECFRRALSAHGAGGAESLRALLDRARRLEVRSRTGSLDLSDWILNRCVGNPPDLAEFVGPIEIRRSGLGGRGLFVTKSVESGTPLIVTKAVVIGRGILPEASNTADGSGNGARMVMWKDFVDRIISVAERCPKTLALIYALSTGEDEDDEQRSKLTIPSMNLFNPDTEDETFAVRNNELDVERILKVLDVNCLTENSVSAKVWGKNSGYSGVGLWVLPSFLNHCCAPSVRRLHINDWVVIHACRDIKAGEEITSAYFDVLSPLDKRREMAKRWGFECECERCRFEAEKAPFLKEVEGMLRGVDVGCVIVRLEQGMRKWGVKEKGRGFIRASFWAFYESVYGSEKLLRKWKGKVPKESEVGESIGESVGGDERVLKMVMKGLKRGGGVGIEVERALRLGRGTYGKVMKRQAMRAVVEQI</sequence>
<dbReference type="Proteomes" id="UP000092600">
    <property type="component" value="Unassembled WGS sequence"/>
</dbReference>
<dbReference type="STRING" id="4615.A0A199UDH0"/>
<organism evidence="3 4">
    <name type="scientific">Ananas comosus</name>
    <name type="common">Pineapple</name>
    <name type="synonym">Ananas ananas</name>
    <dbReference type="NCBI Taxonomy" id="4615"/>
    <lineage>
        <taxon>Eukaryota</taxon>
        <taxon>Viridiplantae</taxon>
        <taxon>Streptophyta</taxon>
        <taxon>Embryophyta</taxon>
        <taxon>Tracheophyta</taxon>
        <taxon>Spermatophyta</taxon>
        <taxon>Magnoliopsida</taxon>
        <taxon>Liliopsida</taxon>
        <taxon>Poales</taxon>
        <taxon>Bromeliaceae</taxon>
        <taxon>Bromelioideae</taxon>
        <taxon>Ananas</taxon>
    </lineage>
</organism>
<proteinExistence type="predicted"/>
<protein>
    <submittedName>
        <fullName evidence="3">Putative SET domain-containing protein L678</fullName>
    </submittedName>
</protein>
<dbReference type="SUPFAM" id="SSF82199">
    <property type="entry name" value="SET domain"/>
    <property type="match status" value="1"/>
</dbReference>
<dbReference type="SMART" id="SM00028">
    <property type="entry name" value="TPR"/>
    <property type="match status" value="2"/>
</dbReference>
<dbReference type="PROSITE" id="PS50005">
    <property type="entry name" value="TPR"/>
    <property type="match status" value="1"/>
</dbReference>
<evidence type="ECO:0000256" key="1">
    <source>
        <dbReference type="PROSITE-ProRule" id="PRU00339"/>
    </source>
</evidence>
<dbReference type="CDD" id="cd20071">
    <property type="entry name" value="SET_SMYD"/>
    <property type="match status" value="1"/>
</dbReference>
<dbReference type="PANTHER" id="PTHR47643:SF2">
    <property type="entry name" value="TPR DOMAIN PROTEIN (AFU_ORTHOLOGUE AFUA_5G12710)"/>
    <property type="match status" value="1"/>
</dbReference>
<comment type="caution">
    <text evidence="3">The sequence shown here is derived from an EMBL/GenBank/DDBJ whole genome shotgun (WGS) entry which is preliminary data.</text>
</comment>
<dbReference type="SUPFAM" id="SSF48452">
    <property type="entry name" value="TPR-like"/>
    <property type="match status" value="1"/>
</dbReference>
<dbReference type="InterPro" id="IPR046341">
    <property type="entry name" value="SET_dom_sf"/>
</dbReference>
<feature type="repeat" description="TPR" evidence="1">
    <location>
        <begin position="71"/>
        <end position="104"/>
    </location>
</feature>
<evidence type="ECO:0000313" key="4">
    <source>
        <dbReference type="Proteomes" id="UP000092600"/>
    </source>
</evidence>
<dbReference type="Gene3D" id="1.25.40.10">
    <property type="entry name" value="Tetratricopeptide repeat domain"/>
    <property type="match status" value="1"/>
</dbReference>
<dbReference type="Pfam" id="PF00856">
    <property type="entry name" value="SET"/>
    <property type="match status" value="1"/>
</dbReference>
<gene>
    <name evidence="3" type="ORF">ACMD2_10334</name>
</gene>
<reference evidence="3 4" key="1">
    <citation type="journal article" date="2016" name="DNA Res.">
        <title>The draft genome of MD-2 pineapple using hybrid error correction of long reads.</title>
        <authorList>
            <person name="Redwan R.M."/>
            <person name="Saidin A."/>
            <person name="Kumar S.V."/>
        </authorList>
    </citation>
    <scope>NUCLEOTIDE SEQUENCE [LARGE SCALE GENOMIC DNA]</scope>
    <source>
        <strain evidence="4">cv. MD2</strain>
        <tissue evidence="3">Leaf</tissue>
    </source>
</reference>
<dbReference type="PANTHER" id="PTHR47643">
    <property type="entry name" value="TPR DOMAIN PROTEIN (AFU_ORTHOLOGUE AFUA_5G12710)"/>
    <property type="match status" value="1"/>
</dbReference>
<dbReference type="AlphaFoldDB" id="A0A199UDH0"/>
<dbReference type="PROSITE" id="PS50280">
    <property type="entry name" value="SET"/>
    <property type="match status" value="1"/>
</dbReference>
<evidence type="ECO:0000313" key="3">
    <source>
        <dbReference type="EMBL" id="OAY62788.1"/>
    </source>
</evidence>
<evidence type="ECO:0000259" key="2">
    <source>
        <dbReference type="PROSITE" id="PS50280"/>
    </source>
</evidence>
<accession>A0A199UDH0</accession>
<feature type="domain" description="SET" evidence="2">
    <location>
        <begin position="184"/>
        <end position="382"/>
    </location>
</feature>
<dbReference type="InterPro" id="IPR001214">
    <property type="entry name" value="SET_dom"/>
</dbReference>
<dbReference type="InterPro" id="IPR019734">
    <property type="entry name" value="TPR_rpt"/>
</dbReference>
<dbReference type="InterPro" id="IPR011990">
    <property type="entry name" value="TPR-like_helical_dom_sf"/>
</dbReference>